<feature type="non-terminal residue" evidence="1">
    <location>
        <position position="1"/>
    </location>
</feature>
<gene>
    <name evidence="1" type="ORF">LCGC14_1667450</name>
</gene>
<accession>A0A0F9IEV1</accession>
<protein>
    <submittedName>
        <fullName evidence="1">Uncharacterized protein</fullName>
    </submittedName>
</protein>
<evidence type="ECO:0000313" key="1">
    <source>
        <dbReference type="EMBL" id="KKM18254.1"/>
    </source>
</evidence>
<sequence length="67" mass="7833">YGLCLECGRGIRISFDIKELQDFLDKQGCDYGWIHVVGSNIRCDWESNINHVKTKYKDIELRGKLIE</sequence>
<dbReference type="EMBL" id="LAZR01014260">
    <property type="protein sequence ID" value="KKM18254.1"/>
    <property type="molecule type" value="Genomic_DNA"/>
</dbReference>
<reference evidence="1" key="1">
    <citation type="journal article" date="2015" name="Nature">
        <title>Complex archaea that bridge the gap between prokaryotes and eukaryotes.</title>
        <authorList>
            <person name="Spang A."/>
            <person name="Saw J.H."/>
            <person name="Jorgensen S.L."/>
            <person name="Zaremba-Niedzwiedzka K."/>
            <person name="Martijn J."/>
            <person name="Lind A.E."/>
            <person name="van Eijk R."/>
            <person name="Schleper C."/>
            <person name="Guy L."/>
            <person name="Ettema T.J."/>
        </authorList>
    </citation>
    <scope>NUCLEOTIDE SEQUENCE</scope>
</reference>
<comment type="caution">
    <text evidence="1">The sequence shown here is derived from an EMBL/GenBank/DDBJ whole genome shotgun (WGS) entry which is preliminary data.</text>
</comment>
<organism evidence="1">
    <name type="scientific">marine sediment metagenome</name>
    <dbReference type="NCBI Taxonomy" id="412755"/>
    <lineage>
        <taxon>unclassified sequences</taxon>
        <taxon>metagenomes</taxon>
        <taxon>ecological metagenomes</taxon>
    </lineage>
</organism>
<dbReference type="AlphaFoldDB" id="A0A0F9IEV1"/>
<proteinExistence type="predicted"/>
<name>A0A0F9IEV1_9ZZZZ</name>